<dbReference type="EMBL" id="LKAM01000005">
    <property type="protein sequence ID" value="KUM48640.1"/>
    <property type="molecule type" value="Genomic_DNA"/>
</dbReference>
<protein>
    <submittedName>
        <fullName evidence="2">Uncharacterized protein</fullName>
    </submittedName>
</protein>
<feature type="region of interest" description="Disordered" evidence="1">
    <location>
        <begin position="52"/>
        <end position="73"/>
    </location>
</feature>
<keyword evidence="2" id="KW-0496">Mitochondrion</keyword>
<proteinExistence type="predicted"/>
<feature type="compositionally biased region" description="Polar residues" evidence="1">
    <location>
        <begin position="62"/>
        <end position="73"/>
    </location>
</feature>
<reference evidence="2" key="1">
    <citation type="journal article" date="2015" name="Genome Biol. Evol.">
        <title>Organellar Genomes of White Spruce (Picea glauca): Assembly and Annotation.</title>
        <authorList>
            <person name="Jackman S.D."/>
            <person name="Warren R.L."/>
            <person name="Gibb E.A."/>
            <person name="Vandervalk B.P."/>
            <person name="Mohamadi H."/>
            <person name="Chu J."/>
            <person name="Raymond A."/>
            <person name="Pleasance S."/>
            <person name="Coope R."/>
            <person name="Wildung M.R."/>
            <person name="Ritland C.E."/>
            <person name="Bousquet J."/>
            <person name="Jones S.J."/>
            <person name="Bohlmann J."/>
            <person name="Birol I."/>
        </authorList>
    </citation>
    <scope>NUCLEOTIDE SEQUENCE [LARGE SCALE GENOMIC DNA]</scope>
    <source>
        <tissue evidence="2">Flushing bud</tissue>
    </source>
</reference>
<comment type="caution">
    <text evidence="2">The sequence shown here is derived from an EMBL/GenBank/DDBJ whole genome shotgun (WGS) entry which is preliminary data.</text>
</comment>
<evidence type="ECO:0000313" key="2">
    <source>
        <dbReference type="EMBL" id="KUM48640.1"/>
    </source>
</evidence>
<sequence length="73" mass="8347">MLLFFARCNVTFHKFVHPNQKRAYEMDSLMSSTHLRSYHIFVVVHAAKKSIDSSTRDDLYESVSSPSVGSKPL</sequence>
<evidence type="ECO:0000256" key="1">
    <source>
        <dbReference type="SAM" id="MobiDB-lite"/>
    </source>
</evidence>
<gene>
    <name evidence="2" type="ORF">ABT39_MTgene4655</name>
</gene>
<dbReference type="AlphaFoldDB" id="A0A101M0A6"/>
<name>A0A101M0A6_PICGL</name>
<geneLocation type="mitochondrion" evidence="2"/>
<organism evidence="2">
    <name type="scientific">Picea glauca</name>
    <name type="common">White spruce</name>
    <name type="synonym">Pinus glauca</name>
    <dbReference type="NCBI Taxonomy" id="3330"/>
    <lineage>
        <taxon>Eukaryota</taxon>
        <taxon>Viridiplantae</taxon>
        <taxon>Streptophyta</taxon>
        <taxon>Embryophyta</taxon>
        <taxon>Tracheophyta</taxon>
        <taxon>Spermatophyta</taxon>
        <taxon>Pinopsida</taxon>
        <taxon>Pinidae</taxon>
        <taxon>Conifers I</taxon>
        <taxon>Pinales</taxon>
        <taxon>Pinaceae</taxon>
        <taxon>Picea</taxon>
    </lineage>
</organism>
<accession>A0A101M0A6</accession>